<proteinExistence type="predicted"/>
<dbReference type="WBParaSite" id="PTRK_0001690100.1">
    <property type="protein sequence ID" value="PTRK_0001690100.1"/>
    <property type="gene ID" value="PTRK_0001690100"/>
</dbReference>
<name>A0A0N5A5B7_PARTI</name>
<accession>A0A0N5A5B7</accession>
<evidence type="ECO:0000313" key="3">
    <source>
        <dbReference type="Proteomes" id="UP000038045"/>
    </source>
</evidence>
<dbReference type="Pfam" id="PF00106">
    <property type="entry name" value="adh_short"/>
    <property type="match status" value="1"/>
</dbReference>
<evidence type="ECO:0000256" key="2">
    <source>
        <dbReference type="SAM" id="Phobius"/>
    </source>
</evidence>
<keyword evidence="2" id="KW-0812">Transmembrane</keyword>
<dbReference type="PROSITE" id="PS00061">
    <property type="entry name" value="ADH_SHORT"/>
    <property type="match status" value="1"/>
</dbReference>
<dbReference type="InterPro" id="IPR036291">
    <property type="entry name" value="NAD(P)-bd_dom_sf"/>
</dbReference>
<dbReference type="GO" id="GO:0016491">
    <property type="term" value="F:oxidoreductase activity"/>
    <property type="evidence" value="ECO:0007669"/>
    <property type="project" value="UniProtKB-KW"/>
</dbReference>
<dbReference type="PANTHER" id="PTHR43313">
    <property type="entry name" value="SHORT-CHAIN DEHYDROGENASE/REDUCTASE FAMILY 9C"/>
    <property type="match status" value="1"/>
</dbReference>
<feature type="transmembrane region" description="Helical" evidence="2">
    <location>
        <begin position="7"/>
        <end position="24"/>
    </location>
</feature>
<sequence length="345" mass="39717">MEIICENLYILSIFFILSVIFFTIKRYHPGNHSIQNIEGRYVFITGCDSGFGKLLVHELLRRKINVIAGCYTKKGKEKLIKECSNYNNVGSLYTIGLDVTDMGSVKNSFIFINNLMNEKKTSLWSVVNNAGINKLKGPIEWYTIEDFKFHIDVNLLGPIRICQTFIPLLKKSKGRFVTMISCSGRIHSFYLAPYTTSKFGLRGYMDSLRLDLLPFNISVHVLEPGGFKTPLTQDKGLSERVENAYNSLLEETKKYYGTNFKEDLIDSWKKGVKLFVSPNLYLVINNYIHAITSPSPKLRYLCGYDAWCIYFPLSLLPSYIQDKLISFIFSMLAKYVRWTKKDTHL</sequence>
<dbReference type="InterPro" id="IPR020904">
    <property type="entry name" value="Sc_DH/Rdtase_CS"/>
</dbReference>
<evidence type="ECO:0000256" key="1">
    <source>
        <dbReference type="ARBA" id="ARBA00023002"/>
    </source>
</evidence>
<dbReference type="PANTHER" id="PTHR43313:SF1">
    <property type="entry name" value="3BETA-HYDROXYSTEROID DEHYDROGENASE DHS-16"/>
    <property type="match status" value="1"/>
</dbReference>
<keyword evidence="2" id="KW-0472">Membrane</keyword>
<dbReference type="STRING" id="131310.A0A0N5A5B7"/>
<keyword evidence="3" id="KW-1185">Reference proteome</keyword>
<dbReference type="GO" id="GO:0008202">
    <property type="term" value="P:steroid metabolic process"/>
    <property type="evidence" value="ECO:0007669"/>
    <property type="project" value="TreeGrafter"/>
</dbReference>
<dbReference type="Proteomes" id="UP000038045">
    <property type="component" value="Unplaced"/>
</dbReference>
<dbReference type="SUPFAM" id="SSF51735">
    <property type="entry name" value="NAD(P)-binding Rossmann-fold domains"/>
    <property type="match status" value="1"/>
</dbReference>
<reference evidence="4" key="1">
    <citation type="submission" date="2017-02" db="UniProtKB">
        <authorList>
            <consortium name="WormBaseParasite"/>
        </authorList>
    </citation>
    <scope>IDENTIFICATION</scope>
</reference>
<organism evidence="3 4">
    <name type="scientific">Parastrongyloides trichosuri</name>
    <name type="common">Possum-specific nematode worm</name>
    <dbReference type="NCBI Taxonomy" id="131310"/>
    <lineage>
        <taxon>Eukaryota</taxon>
        <taxon>Metazoa</taxon>
        <taxon>Ecdysozoa</taxon>
        <taxon>Nematoda</taxon>
        <taxon>Chromadorea</taxon>
        <taxon>Rhabditida</taxon>
        <taxon>Tylenchina</taxon>
        <taxon>Panagrolaimomorpha</taxon>
        <taxon>Strongyloidoidea</taxon>
        <taxon>Strongyloididae</taxon>
        <taxon>Parastrongyloides</taxon>
    </lineage>
</organism>
<protein>
    <submittedName>
        <fullName evidence="4">3-ketodihydrosphingosine reductase</fullName>
    </submittedName>
</protein>
<keyword evidence="1" id="KW-0560">Oxidoreductase</keyword>
<keyword evidence="2" id="KW-1133">Transmembrane helix</keyword>
<dbReference type="PRINTS" id="PR00081">
    <property type="entry name" value="GDHRDH"/>
</dbReference>
<evidence type="ECO:0000313" key="4">
    <source>
        <dbReference type="WBParaSite" id="PTRK_0001690100.1"/>
    </source>
</evidence>
<dbReference type="Gene3D" id="3.40.50.720">
    <property type="entry name" value="NAD(P)-binding Rossmann-like Domain"/>
    <property type="match status" value="1"/>
</dbReference>
<dbReference type="AlphaFoldDB" id="A0A0N5A5B7"/>
<dbReference type="InterPro" id="IPR002347">
    <property type="entry name" value="SDR_fam"/>
</dbReference>